<feature type="repeat" description="WD" evidence="3">
    <location>
        <begin position="848"/>
        <end position="889"/>
    </location>
</feature>
<feature type="repeat" description="WD" evidence="3">
    <location>
        <begin position="891"/>
        <end position="923"/>
    </location>
</feature>
<organism evidence="5 6">
    <name type="scientific">Rhizoctonia solani</name>
    <dbReference type="NCBI Taxonomy" id="456999"/>
    <lineage>
        <taxon>Eukaryota</taxon>
        <taxon>Fungi</taxon>
        <taxon>Dikarya</taxon>
        <taxon>Basidiomycota</taxon>
        <taxon>Agaricomycotina</taxon>
        <taxon>Agaricomycetes</taxon>
        <taxon>Cantharellales</taxon>
        <taxon>Ceratobasidiaceae</taxon>
        <taxon>Rhizoctonia</taxon>
    </lineage>
</organism>
<name>A0A8H3H9U8_9AGAM</name>
<feature type="repeat" description="WD" evidence="3">
    <location>
        <begin position="805"/>
        <end position="838"/>
    </location>
</feature>
<evidence type="ECO:0000256" key="1">
    <source>
        <dbReference type="ARBA" id="ARBA00022574"/>
    </source>
</evidence>
<dbReference type="InterPro" id="IPR020472">
    <property type="entry name" value="WD40_PAC1"/>
</dbReference>
<proteinExistence type="predicted"/>
<feature type="repeat" description="WD" evidence="3">
    <location>
        <begin position="1196"/>
        <end position="1230"/>
    </location>
</feature>
<feature type="repeat" description="WD" evidence="3">
    <location>
        <begin position="723"/>
        <end position="747"/>
    </location>
</feature>
<dbReference type="Pfam" id="PF00400">
    <property type="entry name" value="WD40"/>
    <property type="match status" value="13"/>
</dbReference>
<dbReference type="SUPFAM" id="SSF52540">
    <property type="entry name" value="P-loop containing nucleoside triphosphate hydrolases"/>
    <property type="match status" value="1"/>
</dbReference>
<evidence type="ECO:0000313" key="6">
    <source>
        <dbReference type="Proteomes" id="UP000663843"/>
    </source>
</evidence>
<dbReference type="InterPro" id="IPR001680">
    <property type="entry name" value="WD40_rpt"/>
</dbReference>
<reference evidence="5" key="1">
    <citation type="submission" date="2021-01" db="EMBL/GenBank/DDBJ databases">
        <authorList>
            <person name="Kaushik A."/>
        </authorList>
    </citation>
    <scope>NUCLEOTIDE SEQUENCE</scope>
    <source>
        <strain evidence="5">AG2-2IIIB</strain>
    </source>
</reference>
<dbReference type="CDD" id="cd00200">
    <property type="entry name" value="WD40"/>
    <property type="match status" value="2"/>
</dbReference>
<dbReference type="InterPro" id="IPR056884">
    <property type="entry name" value="NPHP3-like_N"/>
</dbReference>
<protein>
    <recommendedName>
        <fullName evidence="4">Nephrocystin 3-like N-terminal domain-containing protein</fullName>
    </recommendedName>
</protein>
<dbReference type="InterPro" id="IPR015943">
    <property type="entry name" value="WD40/YVTN_repeat-like_dom_sf"/>
</dbReference>
<evidence type="ECO:0000313" key="5">
    <source>
        <dbReference type="EMBL" id="CAE6490242.1"/>
    </source>
</evidence>
<dbReference type="AlphaFoldDB" id="A0A8H3H9U8"/>
<dbReference type="PRINTS" id="PR00320">
    <property type="entry name" value="GPROTEINBRPT"/>
</dbReference>
<feature type="repeat" description="WD" evidence="3">
    <location>
        <begin position="762"/>
        <end position="803"/>
    </location>
</feature>
<dbReference type="PROSITE" id="PS50082">
    <property type="entry name" value="WD_REPEATS_2"/>
    <property type="match status" value="13"/>
</dbReference>
<dbReference type="Pfam" id="PF24883">
    <property type="entry name" value="NPHP3_N"/>
    <property type="match status" value="1"/>
</dbReference>
<keyword evidence="2" id="KW-0677">Repeat</keyword>
<dbReference type="Gene3D" id="2.130.10.10">
    <property type="entry name" value="YVTN repeat-like/Quinoprotein amine dehydrogenase"/>
    <property type="match status" value="6"/>
</dbReference>
<feature type="repeat" description="WD" evidence="3">
    <location>
        <begin position="1022"/>
        <end position="1063"/>
    </location>
</feature>
<feature type="repeat" description="WD" evidence="3">
    <location>
        <begin position="1065"/>
        <end position="1106"/>
    </location>
</feature>
<dbReference type="PROSITE" id="PS50294">
    <property type="entry name" value="WD_REPEATS_REGION"/>
    <property type="match status" value="11"/>
</dbReference>
<feature type="repeat" description="WD" evidence="3">
    <location>
        <begin position="980"/>
        <end position="1021"/>
    </location>
</feature>
<evidence type="ECO:0000259" key="4">
    <source>
        <dbReference type="Pfam" id="PF24883"/>
    </source>
</evidence>
<accession>A0A8H3H9U8</accession>
<feature type="repeat" description="WD" evidence="3">
    <location>
        <begin position="1109"/>
        <end position="1150"/>
    </location>
</feature>
<feature type="repeat" description="WD" evidence="3">
    <location>
        <begin position="667"/>
        <end position="713"/>
    </location>
</feature>
<feature type="repeat" description="WD" evidence="3">
    <location>
        <begin position="934"/>
        <end position="975"/>
    </location>
</feature>
<feature type="domain" description="Nephrocystin 3-like N-terminal" evidence="4">
    <location>
        <begin position="68"/>
        <end position="223"/>
    </location>
</feature>
<dbReference type="SUPFAM" id="SSF101898">
    <property type="entry name" value="NHL repeat"/>
    <property type="match status" value="1"/>
</dbReference>
<dbReference type="EMBL" id="CAJMWT010004437">
    <property type="protein sequence ID" value="CAE6490242.1"/>
    <property type="molecule type" value="Genomic_DNA"/>
</dbReference>
<dbReference type="SMART" id="SM00320">
    <property type="entry name" value="WD40"/>
    <property type="match status" value="14"/>
</dbReference>
<dbReference type="SUPFAM" id="SSF50978">
    <property type="entry name" value="WD40 repeat-like"/>
    <property type="match status" value="2"/>
</dbReference>
<dbReference type="InterPro" id="IPR036322">
    <property type="entry name" value="WD40_repeat_dom_sf"/>
</dbReference>
<sequence>MIARVTSEEPINFQLQIQIEILILTTKSEKDKLVDSLRPSQSALYGFNPQGIIRQHCAKDTRIQILNELDSWSEDSSSRLMWINGMAGTGKTTIAYSFVKTLHGRQRPTASFFCSRVDPECRDVSRIIPTIAYQLANISPEFRRQLGNLLRGDPSLAGLNDIPVQFTNLLKAPFKGVGRWSKNIVVLIDALDECDDLVQVESFLDQLAKWIEELPLKFLITSRPEARIRHRMQPVHGPELAKPIICLHEIDESSVQTDIKLYLKQELEFMRLPDEKLELLAGQCGTLFIYATTLVRYINPMGKSVPSDKRLTNVLRLGVSSSPLTPKAPKTPNLWREMDRLYAQVVNDAFKSDDPSEDVSKMWSVLRTVLCAKEPINIDTIAALSGLDSRTNDLSLALERFCSVIYVCRANGMVSVFHASFPDFMFDQERSKELFCDPAEHNRLMAKQCFDLMKELRFNICNLGSSYMTDEEAITPSQVENAIGPRLSYACHHWAEHLARTTRSDLCEELKDFLSQRLLFWMEVLSLKGSIAIGGDQLLLAVSWLLSVGGDDDLITLAEDARNFATSFAANPISISTPHIYTSLLPLCPPSSAVFKCYRDRFQRLIEPDHRATQLREVSALASWGHGSVLSVAYSHNGTKLAFGSMDGTVGVRASHGGAGIFSSSGNEAHQGPVWSVAFAPTDEIGIHTHLVSGSDDGTIRTWNIHSSSLTLRSVCRLGNCKIKSIAFLPNGNIASGSDDGTICIWDPSRPDGTPLEEPLRIHGHTDTIWSVACSPDGKYVASGSADQTIRFWNPKTGQQVLQTLTNQTGDINSIDFSPDGKLLASGSSDRTICIWNIPQGTLGLPPFQAHSDKVLGVRFSPNGNYLASSSLDRSIRVWDPRDGKPIGGPFEGHMGPIYSTTFSPDSTRMISGSPDGTIQLWDPKKSALGDKSSDYHTDGVASVAFSPDGRYIASCSYDATLRVWDVTDKNSAIPAGDSFRGHTGTVMSLAFSYDGTRIVTGSVDGTARVWDIQNHTELIILREHKGRVRSVAFAPDGSFIVSAGGDGTIRMWNSTTGTSISNPLECHMDEIESVAISPDGTSIASGSADKTVRVWNISTEKALAPRVLKGHTGKVWSVAYSADGSKLVSSSSDGTMRLWDLRDGSLIGDPIIHKENEMIPSVALSPVGNYIAWVADESTVRVWDWSKGQHVGKPLEGHCATVWSVAFSPGGTHIASGSHDGAIRIWDIQKRIPWVDGDDGAAAFSDSVPRP</sequence>
<evidence type="ECO:0000256" key="2">
    <source>
        <dbReference type="ARBA" id="ARBA00022737"/>
    </source>
</evidence>
<dbReference type="PROSITE" id="PS00678">
    <property type="entry name" value="WD_REPEATS_1"/>
    <property type="match status" value="7"/>
</dbReference>
<gene>
    <name evidence="5" type="ORF">RDB_LOCUS128554</name>
</gene>
<dbReference type="Gene3D" id="3.40.50.300">
    <property type="entry name" value="P-loop containing nucleotide triphosphate hydrolases"/>
    <property type="match status" value="1"/>
</dbReference>
<comment type="caution">
    <text evidence="5">The sequence shown here is derived from an EMBL/GenBank/DDBJ whole genome shotgun (WGS) entry which is preliminary data.</text>
</comment>
<evidence type="ECO:0000256" key="3">
    <source>
        <dbReference type="PROSITE-ProRule" id="PRU00221"/>
    </source>
</evidence>
<dbReference type="PANTHER" id="PTHR19879:SF9">
    <property type="entry name" value="TRANSCRIPTION INITIATION FACTOR TFIID SUBUNIT 5"/>
    <property type="match status" value="1"/>
</dbReference>
<dbReference type="PANTHER" id="PTHR19879">
    <property type="entry name" value="TRANSCRIPTION INITIATION FACTOR TFIID"/>
    <property type="match status" value="1"/>
</dbReference>
<dbReference type="InterPro" id="IPR019775">
    <property type="entry name" value="WD40_repeat_CS"/>
</dbReference>
<dbReference type="InterPro" id="IPR027417">
    <property type="entry name" value="P-loop_NTPase"/>
</dbReference>
<keyword evidence="1 3" id="KW-0853">WD repeat</keyword>
<dbReference type="Proteomes" id="UP000663843">
    <property type="component" value="Unassembled WGS sequence"/>
</dbReference>
<feature type="repeat" description="WD" evidence="3">
    <location>
        <begin position="1153"/>
        <end position="1194"/>
    </location>
</feature>